<keyword evidence="11" id="KW-1185">Reference proteome</keyword>
<dbReference type="GO" id="GO:0016491">
    <property type="term" value="F:oxidoreductase activity"/>
    <property type="evidence" value="ECO:0007669"/>
    <property type="project" value="UniProtKB-KW"/>
</dbReference>
<evidence type="ECO:0000313" key="10">
    <source>
        <dbReference type="EMBL" id="ODV96996.1"/>
    </source>
</evidence>
<feature type="compositionally biased region" description="Low complexity" evidence="8">
    <location>
        <begin position="535"/>
        <end position="581"/>
    </location>
</feature>
<evidence type="ECO:0000256" key="5">
    <source>
        <dbReference type="ARBA" id="ARBA00022827"/>
    </source>
</evidence>
<feature type="domain" description="Cytochrome b5 heme-binding" evidence="9">
    <location>
        <begin position="590"/>
        <end position="666"/>
    </location>
</feature>
<dbReference type="InterPro" id="IPR018506">
    <property type="entry name" value="Cyt_B5_heme-BS"/>
</dbReference>
<dbReference type="SMART" id="SM01117">
    <property type="entry name" value="Cyt-b5"/>
    <property type="match status" value="1"/>
</dbReference>
<evidence type="ECO:0000256" key="1">
    <source>
        <dbReference type="ARBA" id="ARBA00001974"/>
    </source>
</evidence>
<dbReference type="PANTHER" id="PTHR43400:SF1">
    <property type="entry name" value="FUMARATE REDUCTASE"/>
    <property type="match status" value="1"/>
</dbReference>
<dbReference type="STRING" id="669874.A0A1E4TZ28"/>
<organism evidence="10 11">
    <name type="scientific">Pachysolen tannophilus NRRL Y-2460</name>
    <dbReference type="NCBI Taxonomy" id="669874"/>
    <lineage>
        <taxon>Eukaryota</taxon>
        <taxon>Fungi</taxon>
        <taxon>Dikarya</taxon>
        <taxon>Ascomycota</taxon>
        <taxon>Saccharomycotina</taxon>
        <taxon>Pichiomycetes</taxon>
        <taxon>Pachysolenaceae</taxon>
        <taxon>Pachysolen</taxon>
    </lineage>
</organism>
<proteinExistence type="predicted"/>
<dbReference type="InterPro" id="IPR010960">
    <property type="entry name" value="Flavocytochrome_c"/>
</dbReference>
<protein>
    <recommendedName>
        <fullName evidence="9">Cytochrome b5 heme-binding domain-containing protein</fullName>
    </recommendedName>
</protein>
<evidence type="ECO:0000256" key="2">
    <source>
        <dbReference type="ARBA" id="ARBA00022617"/>
    </source>
</evidence>
<dbReference type="InterPro" id="IPR036400">
    <property type="entry name" value="Cyt_B5-like_heme/steroid_sf"/>
</dbReference>
<dbReference type="InterPro" id="IPR001199">
    <property type="entry name" value="Cyt_B5-like_heme/steroid-bd"/>
</dbReference>
<dbReference type="Pfam" id="PF00890">
    <property type="entry name" value="FAD_binding_2"/>
    <property type="match status" value="1"/>
</dbReference>
<gene>
    <name evidence="10" type="ORF">PACTADRAFT_1579</name>
</gene>
<dbReference type="NCBIfam" id="TIGR01813">
    <property type="entry name" value="flavo_cyto_c"/>
    <property type="match status" value="1"/>
</dbReference>
<evidence type="ECO:0000256" key="3">
    <source>
        <dbReference type="ARBA" id="ARBA00022630"/>
    </source>
</evidence>
<dbReference type="AlphaFoldDB" id="A0A1E4TZ28"/>
<evidence type="ECO:0000256" key="4">
    <source>
        <dbReference type="ARBA" id="ARBA00022723"/>
    </source>
</evidence>
<name>A0A1E4TZ28_PACTA</name>
<keyword evidence="7" id="KW-0408">Iron</keyword>
<keyword evidence="5" id="KW-0274">FAD</keyword>
<dbReference type="InterPro" id="IPR003953">
    <property type="entry name" value="FAD-dep_OxRdtase_2_FAD-bd"/>
</dbReference>
<dbReference type="PROSITE" id="PS50255">
    <property type="entry name" value="CYTOCHROME_B5_2"/>
    <property type="match status" value="1"/>
</dbReference>
<evidence type="ECO:0000256" key="7">
    <source>
        <dbReference type="ARBA" id="ARBA00023004"/>
    </source>
</evidence>
<evidence type="ECO:0000256" key="8">
    <source>
        <dbReference type="SAM" id="MobiDB-lite"/>
    </source>
</evidence>
<dbReference type="OrthoDB" id="10254877at2759"/>
<reference evidence="11" key="1">
    <citation type="submission" date="2016-05" db="EMBL/GenBank/DDBJ databases">
        <title>Comparative genomics of biotechnologically important yeasts.</title>
        <authorList>
            <consortium name="DOE Joint Genome Institute"/>
            <person name="Riley R."/>
            <person name="Haridas S."/>
            <person name="Wolfe K.H."/>
            <person name="Lopes M.R."/>
            <person name="Hittinger C.T."/>
            <person name="Goker M."/>
            <person name="Salamov A."/>
            <person name="Wisecaver J."/>
            <person name="Long T.M."/>
            <person name="Aerts A.L."/>
            <person name="Barry K."/>
            <person name="Choi C."/>
            <person name="Clum A."/>
            <person name="Coughlan A.Y."/>
            <person name="Deshpande S."/>
            <person name="Douglass A.P."/>
            <person name="Hanson S.J."/>
            <person name="Klenk H.-P."/>
            <person name="Labutti K."/>
            <person name="Lapidus A."/>
            <person name="Lindquist E."/>
            <person name="Lipzen A."/>
            <person name="Meier-Kolthoff J.P."/>
            <person name="Ohm R.A."/>
            <person name="Otillar R.P."/>
            <person name="Pangilinan J."/>
            <person name="Peng Y."/>
            <person name="Rokas A."/>
            <person name="Rosa C.A."/>
            <person name="Scheuner C."/>
            <person name="Sibirny A.A."/>
            <person name="Slot J.C."/>
            <person name="Stielow J.B."/>
            <person name="Sun H."/>
            <person name="Kurtzman C.P."/>
            <person name="Blackwell M."/>
            <person name="Grigoriev I.V."/>
            <person name="Jeffries T.W."/>
        </authorList>
    </citation>
    <scope>NUCLEOTIDE SEQUENCE [LARGE SCALE GENOMIC DNA]</scope>
    <source>
        <strain evidence="11">NRRL Y-2460</strain>
    </source>
</reference>
<keyword evidence="4" id="KW-0479">Metal-binding</keyword>
<dbReference type="InterPro" id="IPR036188">
    <property type="entry name" value="FAD/NAD-bd_sf"/>
</dbReference>
<evidence type="ECO:0000259" key="9">
    <source>
        <dbReference type="PROSITE" id="PS50255"/>
    </source>
</evidence>
<keyword evidence="3" id="KW-0285">Flavoprotein</keyword>
<dbReference type="GO" id="GO:0020037">
    <property type="term" value="F:heme binding"/>
    <property type="evidence" value="ECO:0007669"/>
    <property type="project" value="InterPro"/>
</dbReference>
<accession>A0A1E4TZ28</accession>
<dbReference type="PROSITE" id="PS00191">
    <property type="entry name" value="CYTOCHROME_B5_1"/>
    <property type="match status" value="1"/>
</dbReference>
<dbReference type="Pfam" id="PF00173">
    <property type="entry name" value="Cyt-b5"/>
    <property type="match status" value="1"/>
</dbReference>
<dbReference type="Gene3D" id="3.10.120.10">
    <property type="entry name" value="Cytochrome b5-like heme/steroid binding domain"/>
    <property type="match status" value="1"/>
</dbReference>
<sequence length="674" mass="73761">MAASNIDSVAVEDGLPRNPIIVVGGGLSGLSAAHQAIINGANVILLDKQNFIGGNSTKATSGINGSYTRAQQRLKIKDSVEQFKADTLKSAKKLANEALIDALVNNSADAVEWLIQVFGLDLSLVSRLGGHSQPRTHRGHDKKFPGMAITYALMEKYDELVEKNPNRFKLLKKSKVVDLIKENDSVIGVIYQKDHKTLFKAYGPVIMSTGGYAADFTSKDSLIGKYRPDLLNLPSTNANHATGDGQKLIISKVNGQGVHMDKIQVHPTGLIPFKQKILKKTDKFIFLGAEALRGEGGIMLNSKGERFCDELGTRDYVSGKMVETIKQNNNNSKIFLILNKKASDVLDFHTRHYTQRGLMKQLKANELLKEIGCSEESLQKQFDEYNDSAEGKRKDTFGKKFFPACPFYLKDPKTGKEEEFYVSYITRVVHFTMGGVKINEKTQVINTSNKVIRGLYASGELAGGVHGENRLGGSSLLGCVVFGRIAADAATNYLLSTLSNLDYNRSAATERLNQISLHLDPSNPGRVIVDWNDQSAKNSSASTTTKPQASSKPSKASTTNNNNKTSSKNSSKSTKNNSSSKKNSEFKIPSKEFTAAEVAKHNKPNDCWVIVKNIVLNCTNFLPNHPGGEQSIINVAGTDATEVFEMLHEDKVIPKYAKDCVIGVLKGKKPTLNI</sequence>
<dbReference type="InterPro" id="IPR050315">
    <property type="entry name" value="FAD-oxidoreductase_2"/>
</dbReference>
<dbReference type="Gene3D" id="3.90.700.10">
    <property type="entry name" value="Succinate dehydrogenase/fumarate reductase flavoprotein, catalytic domain"/>
    <property type="match status" value="1"/>
</dbReference>
<keyword evidence="2" id="KW-0349">Heme</keyword>
<dbReference type="GO" id="GO:0010181">
    <property type="term" value="F:FMN binding"/>
    <property type="evidence" value="ECO:0007669"/>
    <property type="project" value="InterPro"/>
</dbReference>
<dbReference type="PRINTS" id="PR00363">
    <property type="entry name" value="CYTOCHROMEB5"/>
</dbReference>
<dbReference type="SUPFAM" id="SSF55856">
    <property type="entry name" value="Cytochrome b5-like heme/steroid binding domain"/>
    <property type="match status" value="1"/>
</dbReference>
<evidence type="ECO:0000256" key="6">
    <source>
        <dbReference type="ARBA" id="ARBA00023002"/>
    </source>
</evidence>
<dbReference type="InterPro" id="IPR027477">
    <property type="entry name" value="Succ_DH/fumarate_Rdtase_cat_sf"/>
</dbReference>
<feature type="region of interest" description="Disordered" evidence="8">
    <location>
        <begin position="535"/>
        <end position="586"/>
    </location>
</feature>
<comment type="cofactor">
    <cofactor evidence="1">
        <name>FAD</name>
        <dbReference type="ChEBI" id="CHEBI:57692"/>
    </cofactor>
</comment>
<dbReference type="Proteomes" id="UP000094236">
    <property type="component" value="Unassembled WGS sequence"/>
</dbReference>
<dbReference type="EMBL" id="KV454012">
    <property type="protein sequence ID" value="ODV96996.1"/>
    <property type="molecule type" value="Genomic_DNA"/>
</dbReference>
<evidence type="ECO:0000313" key="11">
    <source>
        <dbReference type="Proteomes" id="UP000094236"/>
    </source>
</evidence>
<dbReference type="PANTHER" id="PTHR43400">
    <property type="entry name" value="FUMARATE REDUCTASE"/>
    <property type="match status" value="1"/>
</dbReference>
<dbReference type="Gene3D" id="3.50.50.60">
    <property type="entry name" value="FAD/NAD(P)-binding domain"/>
    <property type="match status" value="1"/>
</dbReference>
<dbReference type="SUPFAM" id="SSF51905">
    <property type="entry name" value="FAD/NAD(P)-binding domain"/>
    <property type="match status" value="1"/>
</dbReference>
<dbReference type="SUPFAM" id="SSF56425">
    <property type="entry name" value="Succinate dehydrogenase/fumarate reductase flavoprotein, catalytic domain"/>
    <property type="match status" value="1"/>
</dbReference>
<dbReference type="GO" id="GO:0046872">
    <property type="term" value="F:metal ion binding"/>
    <property type="evidence" value="ECO:0007669"/>
    <property type="project" value="UniProtKB-KW"/>
</dbReference>
<keyword evidence="6" id="KW-0560">Oxidoreductase</keyword>